<dbReference type="Pfam" id="PF12796">
    <property type="entry name" value="Ank_2"/>
    <property type="match status" value="1"/>
</dbReference>
<dbReference type="OrthoDB" id="20872at2759"/>
<dbReference type="SUPFAM" id="SSF48403">
    <property type="entry name" value="Ankyrin repeat"/>
    <property type="match status" value="1"/>
</dbReference>
<dbReference type="SMR" id="A2F9I0"/>
<dbReference type="VEuPathDB" id="TrichDB:TVAG_413480"/>
<evidence type="ECO:0000313" key="3">
    <source>
        <dbReference type="Proteomes" id="UP000001542"/>
    </source>
</evidence>
<dbReference type="EMBL" id="DS113675">
    <property type="protein sequence ID" value="EAX98451.1"/>
    <property type="molecule type" value="Genomic_DNA"/>
</dbReference>
<dbReference type="Proteomes" id="UP000001542">
    <property type="component" value="Unassembled WGS sequence"/>
</dbReference>
<dbReference type="AlphaFoldDB" id="A2F9I0"/>
<keyword evidence="1" id="KW-0040">ANK repeat</keyword>
<feature type="repeat" description="ANK" evidence="1">
    <location>
        <begin position="137"/>
        <end position="159"/>
    </location>
</feature>
<dbReference type="GO" id="GO:0006355">
    <property type="term" value="P:regulation of DNA-templated transcription"/>
    <property type="evidence" value="ECO:0007669"/>
    <property type="project" value="InterPro"/>
</dbReference>
<dbReference type="SMART" id="SM00248">
    <property type="entry name" value="ANK"/>
    <property type="match status" value="3"/>
</dbReference>
<evidence type="ECO:0000256" key="1">
    <source>
        <dbReference type="PROSITE-ProRule" id="PRU00023"/>
    </source>
</evidence>
<keyword evidence="3" id="KW-1185">Reference proteome</keyword>
<dbReference type="InterPro" id="IPR036770">
    <property type="entry name" value="Ankyrin_rpt-contain_sf"/>
</dbReference>
<sequence>MLSPNNNNHKENKQYDKISTTDENIKFFERNWISKILFCLYDTFVKCSQERDLYSIKFAVDNGYHKVSHFNMTVIDYAVRLNNLSLVQDLISCGVDPNMRNDDLDTPLHYACFYNSFEVVKFLLTLYEIDINAQNKYGNTPLHDACRSNDTETVKLLLECRGINISIKNYKGVTAIDMTNDVNIRNLFNQK</sequence>
<dbReference type="PANTHER" id="PTHR24164">
    <property type="entry name" value="RELA-ASSOCIATED INHIBITOR"/>
    <property type="match status" value="1"/>
</dbReference>
<dbReference type="eggNOG" id="KOG0504">
    <property type="taxonomic scope" value="Eukaryota"/>
</dbReference>
<protein>
    <submittedName>
        <fullName evidence="2">Uncharacterized protein</fullName>
    </submittedName>
</protein>
<dbReference type="InterPro" id="IPR002110">
    <property type="entry name" value="Ankyrin_rpt"/>
</dbReference>
<feature type="repeat" description="ANK" evidence="1">
    <location>
        <begin position="70"/>
        <end position="102"/>
    </location>
</feature>
<proteinExistence type="predicted"/>
<organism evidence="2 3">
    <name type="scientific">Trichomonas vaginalis (strain ATCC PRA-98 / G3)</name>
    <dbReference type="NCBI Taxonomy" id="412133"/>
    <lineage>
        <taxon>Eukaryota</taxon>
        <taxon>Metamonada</taxon>
        <taxon>Parabasalia</taxon>
        <taxon>Trichomonadida</taxon>
        <taxon>Trichomonadidae</taxon>
        <taxon>Trichomonas</taxon>
    </lineage>
</organism>
<evidence type="ECO:0000313" key="2">
    <source>
        <dbReference type="EMBL" id="EAX98451.1"/>
    </source>
</evidence>
<reference evidence="2" key="2">
    <citation type="journal article" date="2007" name="Science">
        <title>Draft genome sequence of the sexually transmitted pathogen Trichomonas vaginalis.</title>
        <authorList>
            <person name="Carlton J.M."/>
            <person name="Hirt R.P."/>
            <person name="Silva J.C."/>
            <person name="Delcher A.L."/>
            <person name="Schatz M."/>
            <person name="Zhao Q."/>
            <person name="Wortman J.R."/>
            <person name="Bidwell S.L."/>
            <person name="Alsmark U.C.M."/>
            <person name="Besteiro S."/>
            <person name="Sicheritz-Ponten T."/>
            <person name="Noel C.J."/>
            <person name="Dacks J.B."/>
            <person name="Foster P.G."/>
            <person name="Simillion C."/>
            <person name="Van de Peer Y."/>
            <person name="Miranda-Saavedra D."/>
            <person name="Barton G.J."/>
            <person name="Westrop G.D."/>
            <person name="Mueller S."/>
            <person name="Dessi D."/>
            <person name="Fiori P.L."/>
            <person name="Ren Q."/>
            <person name="Paulsen I."/>
            <person name="Zhang H."/>
            <person name="Bastida-Corcuera F.D."/>
            <person name="Simoes-Barbosa A."/>
            <person name="Brown M.T."/>
            <person name="Hayes R.D."/>
            <person name="Mukherjee M."/>
            <person name="Okumura C.Y."/>
            <person name="Schneider R."/>
            <person name="Smith A.J."/>
            <person name="Vanacova S."/>
            <person name="Villalvazo M."/>
            <person name="Haas B.J."/>
            <person name="Pertea M."/>
            <person name="Feldblyum T.V."/>
            <person name="Utterback T.R."/>
            <person name="Shu C.L."/>
            <person name="Osoegawa K."/>
            <person name="de Jong P.J."/>
            <person name="Hrdy I."/>
            <person name="Horvathova L."/>
            <person name="Zubacova Z."/>
            <person name="Dolezal P."/>
            <person name="Malik S.B."/>
            <person name="Logsdon J.M. Jr."/>
            <person name="Henze K."/>
            <person name="Gupta A."/>
            <person name="Wang C.C."/>
            <person name="Dunne R.L."/>
            <person name="Upcroft J.A."/>
            <person name="Upcroft P."/>
            <person name="White O."/>
            <person name="Salzberg S.L."/>
            <person name="Tang P."/>
            <person name="Chiu C.-H."/>
            <person name="Lee Y.-S."/>
            <person name="Embley T.M."/>
            <person name="Coombs G.H."/>
            <person name="Mottram J.C."/>
            <person name="Tachezy J."/>
            <person name="Fraser-Liggett C.M."/>
            <person name="Johnson P.J."/>
        </authorList>
    </citation>
    <scope>NUCLEOTIDE SEQUENCE [LARGE SCALE GENOMIC DNA]</scope>
    <source>
        <strain evidence="2">G3</strain>
    </source>
</reference>
<dbReference type="RefSeq" id="XP_001311381.1">
    <property type="nucleotide sequence ID" value="XM_001311380.1"/>
</dbReference>
<dbReference type="PROSITE" id="PS50088">
    <property type="entry name" value="ANK_REPEAT"/>
    <property type="match status" value="2"/>
</dbReference>
<dbReference type="PROSITE" id="PS50297">
    <property type="entry name" value="ANK_REP_REGION"/>
    <property type="match status" value="1"/>
</dbReference>
<reference evidence="2" key="1">
    <citation type="submission" date="2006-10" db="EMBL/GenBank/DDBJ databases">
        <authorList>
            <person name="Amadeo P."/>
            <person name="Zhao Q."/>
            <person name="Wortman J."/>
            <person name="Fraser-Liggett C."/>
            <person name="Carlton J."/>
        </authorList>
    </citation>
    <scope>NUCLEOTIDE SEQUENCE</scope>
    <source>
        <strain evidence="2">G3</strain>
    </source>
</reference>
<dbReference type="STRING" id="5722.A2F9I0"/>
<gene>
    <name evidence="2" type="ORF">TVAG_413480</name>
</gene>
<dbReference type="Gene3D" id="1.25.40.20">
    <property type="entry name" value="Ankyrin repeat-containing domain"/>
    <property type="match status" value="1"/>
</dbReference>
<dbReference type="PANTHER" id="PTHR24164:SF4">
    <property type="entry name" value="RELA-ASSOCIATED INHIBITOR"/>
    <property type="match status" value="1"/>
</dbReference>
<dbReference type="VEuPathDB" id="TrichDB:TVAGG3_1042140"/>
<dbReference type="InParanoid" id="A2F9I0"/>
<dbReference type="InterPro" id="IPR028320">
    <property type="entry name" value="iASPP"/>
</dbReference>
<accession>A2F9I0</accession>
<name>A2F9I0_TRIV3</name>
<dbReference type="KEGG" id="tva:4756248"/>